<sequence length="178" mass="19419">MSVPASDQPAANAFDIGPKVEIVFVIGPPGSGKGTHCKRLASEAALGIYHLSAGDYLRDISNGEVAIEEGMLGDMPYDDFRAHLEKSKLLPGPTVARILAHKVWKEYENGQRTFLIDGYPRQTDAADEFEKAVTGPRAVVEFCCERESPRSASWSAEEGTTTRRRLTGAMLSILRPLV</sequence>
<dbReference type="GO" id="GO:0005524">
    <property type="term" value="F:ATP binding"/>
    <property type="evidence" value="ECO:0007669"/>
    <property type="project" value="InterPro"/>
</dbReference>
<accession>A0A9W7SXC2</accession>
<dbReference type="Gene3D" id="3.40.50.300">
    <property type="entry name" value="P-loop containing nucleotide triphosphate hydrolases"/>
    <property type="match status" value="1"/>
</dbReference>
<evidence type="ECO:0000313" key="5">
    <source>
        <dbReference type="EMBL" id="KAH9838872.1"/>
    </source>
</evidence>
<dbReference type="InterPro" id="IPR000850">
    <property type="entry name" value="Adenylat/UMP-CMP_kin"/>
</dbReference>
<dbReference type="PRINTS" id="PR00094">
    <property type="entry name" value="ADENYLTKNASE"/>
</dbReference>
<name>A0A9W7SXC2_9PEZI</name>
<comment type="caution">
    <text evidence="5">The sequence shown here is derived from an EMBL/GenBank/DDBJ whole genome shotgun (WGS) entry which is preliminary data.</text>
</comment>
<dbReference type="InterPro" id="IPR027417">
    <property type="entry name" value="P-loop_NTPase"/>
</dbReference>
<evidence type="ECO:0000313" key="6">
    <source>
        <dbReference type="Proteomes" id="UP001138500"/>
    </source>
</evidence>
<keyword evidence="1 4" id="KW-0808">Transferase</keyword>
<dbReference type="OrthoDB" id="442176at2759"/>
<evidence type="ECO:0000256" key="2">
    <source>
        <dbReference type="ARBA" id="ARBA00022741"/>
    </source>
</evidence>
<organism evidence="5 6">
    <name type="scientific">Teratosphaeria destructans</name>
    <dbReference type="NCBI Taxonomy" id="418781"/>
    <lineage>
        <taxon>Eukaryota</taxon>
        <taxon>Fungi</taxon>
        <taxon>Dikarya</taxon>
        <taxon>Ascomycota</taxon>
        <taxon>Pezizomycotina</taxon>
        <taxon>Dothideomycetes</taxon>
        <taxon>Dothideomycetidae</taxon>
        <taxon>Mycosphaerellales</taxon>
        <taxon>Teratosphaeriaceae</taxon>
        <taxon>Teratosphaeria</taxon>
    </lineage>
</organism>
<dbReference type="GO" id="GO:0019205">
    <property type="term" value="F:nucleobase-containing compound kinase activity"/>
    <property type="evidence" value="ECO:0007669"/>
    <property type="project" value="InterPro"/>
</dbReference>
<comment type="similarity">
    <text evidence="4">Belongs to the adenylate kinase family.</text>
</comment>
<evidence type="ECO:0000256" key="1">
    <source>
        <dbReference type="ARBA" id="ARBA00022679"/>
    </source>
</evidence>
<dbReference type="EMBL" id="RIBY02000668">
    <property type="protein sequence ID" value="KAH9838872.1"/>
    <property type="molecule type" value="Genomic_DNA"/>
</dbReference>
<evidence type="ECO:0000256" key="4">
    <source>
        <dbReference type="RuleBase" id="RU003330"/>
    </source>
</evidence>
<protein>
    <submittedName>
        <fullName evidence="5">UMP-CMP kinase</fullName>
    </submittedName>
</protein>
<dbReference type="Proteomes" id="UP001138500">
    <property type="component" value="Unassembled WGS sequence"/>
</dbReference>
<reference evidence="5 6" key="1">
    <citation type="journal article" date="2018" name="IMA Fungus">
        <title>IMA Genome-F 10: Nine draft genome sequences of Claviceps purpurea s.lat., including C. arundinis, C. humidiphila, and C. cf. spartinae, pseudomolecules for the pitch canker pathogen Fusarium circinatum, draft genome of Davidsoniella eucalypti, Grosmannia galeiformis, Quambalaria eucalypti, and Teratosphaeria destructans.</title>
        <authorList>
            <person name="Wingfield B.D."/>
            <person name="Liu M."/>
            <person name="Nguyen H.D."/>
            <person name="Lane F.A."/>
            <person name="Morgan S.W."/>
            <person name="De Vos L."/>
            <person name="Wilken P.M."/>
            <person name="Duong T.A."/>
            <person name="Aylward J."/>
            <person name="Coetzee M.P."/>
            <person name="Dadej K."/>
            <person name="De Beer Z.W."/>
            <person name="Findlay W."/>
            <person name="Havenga M."/>
            <person name="Kolarik M."/>
            <person name="Menzies J.G."/>
            <person name="Naidoo K."/>
            <person name="Pochopski O."/>
            <person name="Shoukouhi P."/>
            <person name="Santana Q.C."/>
            <person name="Seifert K.A."/>
            <person name="Soal N."/>
            <person name="Steenkamp E.T."/>
            <person name="Tatham C.T."/>
            <person name="van der Nest M.A."/>
            <person name="Wingfield M.J."/>
        </authorList>
    </citation>
    <scope>NUCLEOTIDE SEQUENCE [LARGE SCALE GENOMIC DNA]</scope>
    <source>
        <strain evidence="5">CMW44962</strain>
    </source>
</reference>
<keyword evidence="3 4" id="KW-0418">Kinase</keyword>
<dbReference type="SUPFAM" id="SSF52540">
    <property type="entry name" value="P-loop containing nucleoside triphosphate hydrolases"/>
    <property type="match status" value="1"/>
</dbReference>
<dbReference type="GO" id="GO:0006139">
    <property type="term" value="P:nucleobase-containing compound metabolic process"/>
    <property type="evidence" value="ECO:0007669"/>
    <property type="project" value="InterPro"/>
</dbReference>
<gene>
    <name evidence="5" type="ORF">Tdes44962_MAKER01723</name>
</gene>
<reference evidence="5 6" key="2">
    <citation type="journal article" date="2021" name="Curr. Genet.">
        <title>Genetic response to nitrogen starvation in the aggressive Eucalyptus foliar pathogen Teratosphaeria destructans.</title>
        <authorList>
            <person name="Havenga M."/>
            <person name="Wingfield B.D."/>
            <person name="Wingfield M.J."/>
            <person name="Dreyer L.L."/>
            <person name="Roets F."/>
            <person name="Aylward J."/>
        </authorList>
    </citation>
    <scope>NUCLEOTIDE SEQUENCE [LARGE SCALE GENOMIC DNA]</scope>
    <source>
        <strain evidence="5">CMW44962</strain>
    </source>
</reference>
<keyword evidence="2" id="KW-0547">Nucleotide-binding</keyword>
<dbReference type="AlphaFoldDB" id="A0A9W7SXC2"/>
<dbReference type="PANTHER" id="PTHR23359">
    <property type="entry name" value="NUCLEOTIDE KINASE"/>
    <property type="match status" value="1"/>
</dbReference>
<keyword evidence="6" id="KW-1185">Reference proteome</keyword>
<evidence type="ECO:0000256" key="3">
    <source>
        <dbReference type="ARBA" id="ARBA00022777"/>
    </source>
</evidence>
<proteinExistence type="inferred from homology"/>
<dbReference type="Pfam" id="PF00406">
    <property type="entry name" value="ADK"/>
    <property type="match status" value="1"/>
</dbReference>